<accession>A0ABS1KVI1</accession>
<dbReference type="Gene3D" id="3.40.50.2020">
    <property type="match status" value="1"/>
</dbReference>
<dbReference type="RefSeq" id="WP_202012552.1">
    <property type="nucleotide sequence ID" value="NZ_JAERRB010000006.1"/>
</dbReference>
<keyword evidence="2" id="KW-0808">Transferase</keyword>
<dbReference type="NCBIfam" id="NF001097">
    <property type="entry name" value="PRK00129.1"/>
    <property type="match status" value="1"/>
</dbReference>
<dbReference type="SUPFAM" id="SSF53271">
    <property type="entry name" value="PRTase-like"/>
    <property type="match status" value="1"/>
</dbReference>
<evidence type="ECO:0000313" key="3">
    <source>
        <dbReference type="Proteomes" id="UP000613030"/>
    </source>
</evidence>
<proteinExistence type="predicted"/>
<evidence type="ECO:0000259" key="1">
    <source>
        <dbReference type="Pfam" id="PF14681"/>
    </source>
</evidence>
<dbReference type="InterPro" id="IPR029057">
    <property type="entry name" value="PRTase-like"/>
</dbReference>
<dbReference type="Proteomes" id="UP000613030">
    <property type="component" value="Unassembled WGS sequence"/>
</dbReference>
<dbReference type="PANTHER" id="PTHR11608">
    <property type="entry name" value="BIFUNCTIONAL PROTEIN PYRR"/>
    <property type="match status" value="1"/>
</dbReference>
<name>A0ABS1KVI1_9BACT</name>
<keyword evidence="3" id="KW-1185">Reference proteome</keyword>
<dbReference type="EMBL" id="JAERRB010000006">
    <property type="protein sequence ID" value="MBL0743318.1"/>
    <property type="molecule type" value="Genomic_DNA"/>
</dbReference>
<dbReference type="CDD" id="cd06223">
    <property type="entry name" value="PRTases_typeI"/>
    <property type="match status" value="1"/>
</dbReference>
<reference evidence="2 3" key="1">
    <citation type="submission" date="2021-01" db="EMBL/GenBank/DDBJ databases">
        <title>Chryseolinea sp. Jin1 Genome sequencing and assembly.</title>
        <authorList>
            <person name="Kim I."/>
        </authorList>
    </citation>
    <scope>NUCLEOTIDE SEQUENCE [LARGE SCALE GENOMIC DNA]</scope>
    <source>
        <strain evidence="2 3">Jin1</strain>
    </source>
</reference>
<dbReference type="InterPro" id="IPR000836">
    <property type="entry name" value="PRTase_dom"/>
</dbReference>
<sequence>MLFNLSERNSIANHFLAELRDKQIQKDRLRFRKNAQRLGQIMAYEISQKMHYGTARVETPLGSSTIPRMAQPPVLITIMRAGLPYFQGFLDFFDRSDAGFVGAYRQEGHEEIFVNLDYVATPTLAGREVILVDPMLATGKSIVRAVDALVKNGKPSHLYIASLVSVPEGISHVGQHVDVPHSLWTCAIDEHLNDQFYIVPGLGDAGDLSFGEKL</sequence>
<evidence type="ECO:0000313" key="2">
    <source>
        <dbReference type="EMBL" id="MBL0743318.1"/>
    </source>
</evidence>
<dbReference type="GO" id="GO:0004845">
    <property type="term" value="F:uracil phosphoribosyltransferase activity"/>
    <property type="evidence" value="ECO:0007669"/>
    <property type="project" value="UniProtKB-EC"/>
</dbReference>
<feature type="domain" description="Phosphoribosyltransferase" evidence="1">
    <location>
        <begin position="10"/>
        <end position="211"/>
    </location>
</feature>
<comment type="caution">
    <text evidence="2">The sequence shown here is derived from an EMBL/GenBank/DDBJ whole genome shotgun (WGS) entry which is preliminary data.</text>
</comment>
<dbReference type="InterPro" id="IPR050137">
    <property type="entry name" value="PyrR_bifunctional"/>
</dbReference>
<dbReference type="EC" id="2.4.2.9" evidence="2"/>
<protein>
    <submittedName>
        <fullName evidence="2">Uracil phosphoribosyltransferase</fullName>
        <ecNumber evidence="2">2.4.2.9</ecNumber>
    </submittedName>
</protein>
<organism evidence="2 3">
    <name type="scientific">Chryseolinea lacunae</name>
    <dbReference type="NCBI Taxonomy" id="2801331"/>
    <lineage>
        <taxon>Bacteria</taxon>
        <taxon>Pseudomonadati</taxon>
        <taxon>Bacteroidota</taxon>
        <taxon>Cytophagia</taxon>
        <taxon>Cytophagales</taxon>
        <taxon>Fulvivirgaceae</taxon>
        <taxon>Chryseolinea</taxon>
    </lineage>
</organism>
<dbReference type="PANTHER" id="PTHR11608:SF0">
    <property type="entry name" value="BIFUNCTIONAL PROTEIN PYRR"/>
    <property type="match status" value="1"/>
</dbReference>
<keyword evidence="2" id="KW-0328">Glycosyltransferase</keyword>
<gene>
    <name evidence="2" type="primary">upp</name>
    <name evidence="2" type="ORF">JI741_18945</name>
</gene>
<dbReference type="Pfam" id="PF14681">
    <property type="entry name" value="UPRTase"/>
    <property type="match status" value="1"/>
</dbReference>